<protein>
    <submittedName>
        <fullName evidence="1">Uncharacterized protein</fullName>
    </submittedName>
</protein>
<evidence type="ECO:0000313" key="1">
    <source>
        <dbReference type="EMBL" id="KAF2716106.1"/>
    </source>
</evidence>
<organism evidence="1 2">
    <name type="scientific">Polychaeton citri CBS 116435</name>
    <dbReference type="NCBI Taxonomy" id="1314669"/>
    <lineage>
        <taxon>Eukaryota</taxon>
        <taxon>Fungi</taxon>
        <taxon>Dikarya</taxon>
        <taxon>Ascomycota</taxon>
        <taxon>Pezizomycotina</taxon>
        <taxon>Dothideomycetes</taxon>
        <taxon>Dothideomycetidae</taxon>
        <taxon>Capnodiales</taxon>
        <taxon>Capnodiaceae</taxon>
        <taxon>Polychaeton</taxon>
    </lineage>
</organism>
<evidence type="ECO:0000313" key="2">
    <source>
        <dbReference type="Proteomes" id="UP000799441"/>
    </source>
</evidence>
<dbReference type="AlphaFoldDB" id="A0A9P4Q089"/>
<sequence>MAFLDPADIFSATERFHQTPATLSIPGPCSPERLDRCGKPVWFHGKTSLTPPVRSACATHSRPPLTFCACLWGHSPWSATSTLILSCGMRDRPGRATNEPNRIAKPANAGQYVWVDTNPYPAAHQSRIVCPSMRTSRGQQRCYGFHAHHRSVRTQWSVARWGPSLATWRHRVLRQSPSS</sequence>
<accession>A0A9P4Q089</accession>
<comment type="caution">
    <text evidence="1">The sequence shown here is derived from an EMBL/GenBank/DDBJ whole genome shotgun (WGS) entry which is preliminary data.</text>
</comment>
<dbReference type="Proteomes" id="UP000799441">
    <property type="component" value="Unassembled WGS sequence"/>
</dbReference>
<gene>
    <name evidence="1" type="ORF">K431DRAFT_29699</name>
</gene>
<dbReference type="EMBL" id="MU003895">
    <property type="protein sequence ID" value="KAF2716106.1"/>
    <property type="molecule type" value="Genomic_DNA"/>
</dbReference>
<name>A0A9P4Q089_9PEZI</name>
<proteinExistence type="predicted"/>
<keyword evidence="2" id="KW-1185">Reference proteome</keyword>
<reference evidence="1" key="1">
    <citation type="journal article" date="2020" name="Stud. Mycol.">
        <title>101 Dothideomycetes genomes: a test case for predicting lifestyles and emergence of pathogens.</title>
        <authorList>
            <person name="Haridas S."/>
            <person name="Albert R."/>
            <person name="Binder M."/>
            <person name="Bloem J."/>
            <person name="Labutti K."/>
            <person name="Salamov A."/>
            <person name="Andreopoulos B."/>
            <person name="Baker S."/>
            <person name="Barry K."/>
            <person name="Bills G."/>
            <person name="Bluhm B."/>
            <person name="Cannon C."/>
            <person name="Castanera R."/>
            <person name="Culley D."/>
            <person name="Daum C."/>
            <person name="Ezra D."/>
            <person name="Gonzalez J."/>
            <person name="Henrissat B."/>
            <person name="Kuo A."/>
            <person name="Liang C."/>
            <person name="Lipzen A."/>
            <person name="Lutzoni F."/>
            <person name="Magnuson J."/>
            <person name="Mondo S."/>
            <person name="Nolan M."/>
            <person name="Ohm R."/>
            <person name="Pangilinan J."/>
            <person name="Park H.-J."/>
            <person name="Ramirez L."/>
            <person name="Alfaro M."/>
            <person name="Sun H."/>
            <person name="Tritt A."/>
            <person name="Yoshinaga Y."/>
            <person name="Zwiers L.-H."/>
            <person name="Turgeon B."/>
            <person name="Goodwin S."/>
            <person name="Spatafora J."/>
            <person name="Crous P."/>
            <person name="Grigoriev I."/>
        </authorList>
    </citation>
    <scope>NUCLEOTIDE SEQUENCE</scope>
    <source>
        <strain evidence="1">CBS 116435</strain>
    </source>
</reference>